<protein>
    <submittedName>
        <fullName evidence="1">Uncharacterized protein</fullName>
    </submittedName>
</protein>
<accession>A0A5D5AF43</accession>
<sequence length="74" mass="8351">MIIGHACPAKSTRRHLVEWSETPFTPTEDVRPVVYVMGGCPTNDEIEPEDRVRSLEGAVGRVAIYFELLADHER</sequence>
<proteinExistence type="predicted"/>
<name>A0A5D5AF43_9EURY</name>
<keyword evidence="2" id="KW-1185">Reference proteome</keyword>
<gene>
    <name evidence="1" type="ORF">FYC77_19040</name>
</gene>
<dbReference type="AlphaFoldDB" id="A0A5D5AF43"/>
<dbReference type="RefSeq" id="WP_162354566.1">
    <property type="nucleotide sequence ID" value="NZ_VTAW01000045.1"/>
</dbReference>
<evidence type="ECO:0000313" key="2">
    <source>
        <dbReference type="Proteomes" id="UP000324104"/>
    </source>
</evidence>
<comment type="caution">
    <text evidence="1">The sequence shown here is derived from an EMBL/GenBank/DDBJ whole genome shotgun (WGS) entry which is preliminary data.</text>
</comment>
<organism evidence="1 2">
    <name type="scientific">Natrialba swarupiae</name>
    <dbReference type="NCBI Taxonomy" id="2448032"/>
    <lineage>
        <taxon>Archaea</taxon>
        <taxon>Methanobacteriati</taxon>
        <taxon>Methanobacteriota</taxon>
        <taxon>Stenosarchaea group</taxon>
        <taxon>Halobacteria</taxon>
        <taxon>Halobacteriales</taxon>
        <taxon>Natrialbaceae</taxon>
        <taxon>Natrialba</taxon>
    </lineage>
</organism>
<evidence type="ECO:0000313" key="1">
    <source>
        <dbReference type="EMBL" id="TYT60409.1"/>
    </source>
</evidence>
<dbReference type="EMBL" id="VTAW01000045">
    <property type="protein sequence ID" value="TYT60409.1"/>
    <property type="molecule type" value="Genomic_DNA"/>
</dbReference>
<dbReference type="Proteomes" id="UP000324104">
    <property type="component" value="Unassembled WGS sequence"/>
</dbReference>
<reference evidence="1 2" key="1">
    <citation type="submission" date="2019-08" db="EMBL/GenBank/DDBJ databases">
        <title>Archaea genome.</title>
        <authorList>
            <person name="Kajale S."/>
            <person name="Shouche Y."/>
            <person name="Deshpande N."/>
            <person name="Sharma A."/>
        </authorList>
    </citation>
    <scope>NUCLEOTIDE SEQUENCE [LARGE SCALE GENOMIC DNA]</scope>
    <source>
        <strain evidence="1 2">ESP3B_9</strain>
    </source>
</reference>